<keyword evidence="3 5" id="KW-0963">Cytoplasm</keyword>
<name>A0ABS6ETI6_9FIRM</name>
<dbReference type="Pfam" id="PF00977">
    <property type="entry name" value="His_biosynth"/>
    <property type="match status" value="1"/>
</dbReference>
<proteinExistence type="inferred from homology"/>
<keyword evidence="3 4" id="KW-0368">Histidine biosynthesis</keyword>
<accession>A0ABS6ETI6</accession>
<evidence type="ECO:0000256" key="2">
    <source>
        <dbReference type="ARBA" id="ARBA00030547"/>
    </source>
</evidence>
<comment type="pathway">
    <text evidence="3 5">Amino-acid biosynthesis; L-histidine biosynthesis; L-histidine from 5-phospho-alpha-D-ribose 1-diphosphate: step 4/9.</text>
</comment>
<dbReference type="NCBIfam" id="TIGR00007">
    <property type="entry name" value="1-(5-phosphoribosyl)-5-[(5-phosphoribosylamino)methylideneamino]imidazole-4-carboxamide isomerase"/>
    <property type="match status" value="1"/>
</dbReference>
<dbReference type="InterPro" id="IPR006063">
    <property type="entry name" value="HisA_bact_arch"/>
</dbReference>
<keyword evidence="3 4" id="KW-0028">Amino-acid biosynthesis</keyword>
<feature type="active site" description="Proton acceptor" evidence="3">
    <location>
        <position position="8"/>
    </location>
</feature>
<dbReference type="EC" id="5.3.1.16" evidence="3 5"/>
<dbReference type="RefSeq" id="WP_216470725.1">
    <property type="nucleotide sequence ID" value="NZ_JAHLQI010000005.1"/>
</dbReference>
<evidence type="ECO:0000313" key="6">
    <source>
        <dbReference type="EMBL" id="MBU5491016.1"/>
    </source>
</evidence>
<dbReference type="Proteomes" id="UP000783588">
    <property type="component" value="Unassembled WGS sequence"/>
</dbReference>
<evidence type="ECO:0000313" key="7">
    <source>
        <dbReference type="Proteomes" id="UP000783588"/>
    </source>
</evidence>
<comment type="subcellular location">
    <subcellularLocation>
        <location evidence="3 5">Cytoplasm</location>
    </subcellularLocation>
</comment>
<comment type="catalytic activity">
    <reaction evidence="3 5">
        <text>1-(5-phospho-beta-D-ribosyl)-5-[(5-phospho-beta-D-ribosylamino)methylideneamino]imidazole-4-carboxamide = 5-[(5-phospho-1-deoxy-D-ribulos-1-ylimino)methylamino]-1-(5-phospho-beta-D-ribosyl)imidazole-4-carboxamide</text>
        <dbReference type="Rhea" id="RHEA:15469"/>
        <dbReference type="ChEBI" id="CHEBI:58435"/>
        <dbReference type="ChEBI" id="CHEBI:58525"/>
        <dbReference type="EC" id="5.3.1.16"/>
    </reaction>
</comment>
<dbReference type="GO" id="GO:0003949">
    <property type="term" value="F:1-(5-phosphoribosyl)-5-[(5-phosphoribosylamino)methylideneamino]imidazole-4-carboxamide isomerase activity"/>
    <property type="evidence" value="ECO:0007669"/>
    <property type="project" value="UniProtKB-EC"/>
</dbReference>
<evidence type="ECO:0000256" key="5">
    <source>
        <dbReference type="RuleBase" id="RU003658"/>
    </source>
</evidence>
<reference evidence="6 7" key="1">
    <citation type="submission" date="2021-06" db="EMBL/GenBank/DDBJ databases">
        <authorList>
            <person name="Sun Q."/>
            <person name="Li D."/>
        </authorList>
    </citation>
    <scope>NUCLEOTIDE SEQUENCE [LARGE SCALE GENOMIC DNA]</scope>
    <source>
        <strain evidence="6 7">MSJd-7</strain>
    </source>
</reference>
<evidence type="ECO:0000256" key="3">
    <source>
        <dbReference type="HAMAP-Rule" id="MF_01014"/>
    </source>
</evidence>
<dbReference type="PANTHER" id="PTHR43090:SF2">
    <property type="entry name" value="1-(5-PHOSPHORIBOSYL)-5-[(5-PHOSPHORIBOSYLAMINO)METHYLIDENEAMINO] IMIDAZOLE-4-CARBOXAMIDE ISOMERASE"/>
    <property type="match status" value="1"/>
</dbReference>
<sequence>MRILPAIDLHDQMCVRLVKGDYATAHKVAEDAVDTAKAFLDAGAEQIHMVDLDGAKDGTHPNYPVVRRVIEQTGAAVELGGGIRTMEDVERVLELGVKRVIIGSAAVKNPQFVKEACEKYGDKIAVGIDALHGTVRTEGWIKDSGTDYIAFAKLMESYGVKTIIFTDIDKDGMLSGPNFEQLQALRDAVSCGIVASGGVSTLEDIAKLRDMGIEEAIAGKAVYTGQLDVKQAIAVAAGEA</sequence>
<dbReference type="InterPro" id="IPR023016">
    <property type="entry name" value="HisA/PriA"/>
</dbReference>
<protein>
    <recommendedName>
        <fullName evidence="1 3">1-(5-phosphoribosyl)-5-[(5-phosphoribosylamino)methylideneamino] imidazole-4-carboxamide isomerase</fullName>
        <ecNumber evidence="3 5">5.3.1.16</ecNumber>
    </recommendedName>
    <alternativeName>
        <fullName evidence="2 3">Phosphoribosylformimino-5-aminoimidazole carboxamide ribotide isomerase</fullName>
    </alternativeName>
</protein>
<keyword evidence="7" id="KW-1185">Reference proteome</keyword>
<dbReference type="PANTHER" id="PTHR43090">
    <property type="entry name" value="1-(5-PHOSPHORIBOSYL)-5-[(5-PHOSPHORIBOSYLAMINO)METHYLIDENEAMINO] IMIDAZOLE-4-CARBOXAMIDE ISOMERASE"/>
    <property type="match status" value="1"/>
</dbReference>
<dbReference type="HAMAP" id="MF_01014">
    <property type="entry name" value="HisA"/>
    <property type="match status" value="1"/>
</dbReference>
<dbReference type="CDD" id="cd04732">
    <property type="entry name" value="HisA"/>
    <property type="match status" value="1"/>
</dbReference>
<evidence type="ECO:0000256" key="1">
    <source>
        <dbReference type="ARBA" id="ARBA00018464"/>
    </source>
</evidence>
<comment type="caution">
    <text evidence="6">The sequence shown here is derived from an EMBL/GenBank/DDBJ whole genome shotgun (WGS) entry which is preliminary data.</text>
</comment>
<organism evidence="6 7">
    <name type="scientific">Butyricicoccus intestinisimiae</name>
    <dbReference type="NCBI Taxonomy" id="2841509"/>
    <lineage>
        <taxon>Bacteria</taxon>
        <taxon>Bacillati</taxon>
        <taxon>Bacillota</taxon>
        <taxon>Clostridia</taxon>
        <taxon>Eubacteriales</taxon>
        <taxon>Butyricicoccaceae</taxon>
        <taxon>Butyricicoccus</taxon>
    </lineage>
</organism>
<dbReference type="EMBL" id="JAHLQI010000005">
    <property type="protein sequence ID" value="MBU5491016.1"/>
    <property type="molecule type" value="Genomic_DNA"/>
</dbReference>
<comment type="similarity">
    <text evidence="3 4">Belongs to the HisA/HisF family.</text>
</comment>
<gene>
    <name evidence="3 6" type="primary">hisA</name>
    <name evidence="6" type="ORF">KQI75_10365</name>
</gene>
<feature type="active site" description="Proton donor" evidence="3">
    <location>
        <position position="129"/>
    </location>
</feature>
<evidence type="ECO:0000256" key="4">
    <source>
        <dbReference type="RuleBase" id="RU003657"/>
    </source>
</evidence>
<keyword evidence="3 5" id="KW-0413">Isomerase</keyword>
<dbReference type="InterPro" id="IPR006062">
    <property type="entry name" value="His_biosynth"/>
</dbReference>
<dbReference type="InterPro" id="IPR044524">
    <property type="entry name" value="Isoase_HisA-like"/>
</dbReference>